<comment type="subcellular location">
    <subcellularLocation>
        <location evidence="2 10">Endoplasmic reticulum membrane</location>
        <topology evidence="2 10">Single-pass type I membrane protein</topology>
    </subcellularLocation>
</comment>
<feature type="transmembrane region" description="Helical" evidence="10">
    <location>
        <begin position="299"/>
        <end position="327"/>
    </location>
</feature>
<keyword evidence="5 10" id="KW-0812">Transmembrane</keyword>
<evidence type="ECO:0000256" key="6">
    <source>
        <dbReference type="ARBA" id="ARBA00022729"/>
    </source>
</evidence>
<evidence type="ECO:0000256" key="4">
    <source>
        <dbReference type="ARBA" id="ARBA00008905"/>
    </source>
</evidence>
<dbReference type="GO" id="GO:0008250">
    <property type="term" value="C:oligosaccharyltransferase complex"/>
    <property type="evidence" value="ECO:0007669"/>
    <property type="project" value="UniProtKB-UniRule"/>
</dbReference>
<dbReference type="PANTHER" id="PTHR21049:SF0">
    <property type="entry name" value="DOLICHYL-DIPHOSPHOOLIGOSACCHARIDE--PROTEIN GLYCOSYLTRANSFERASE SUBUNIT 1"/>
    <property type="match status" value="1"/>
</dbReference>
<comment type="pathway">
    <text evidence="3 10">Protein modification; protein glycosylation.</text>
</comment>
<comment type="similarity">
    <text evidence="4 10">Belongs to the OST1 family.</text>
</comment>
<dbReference type="UniPathway" id="UPA00378"/>
<sequence>IPICKKKKKKKKNFFLLAVYSKMTKAYKFLLQKKKCDQNSLKLHGVKGKKKRMDYSLLIQFGEKKDNENIMFARLVLFFLSCLLWILNGSKTAQSFQFYSGLQNSRVQSSTYFLSTVIKNVVSVEVINKGNKVADHYLIAIPKSIHHKLARLQVQKKKKKHDSPPFVQTRHLKKKRGHNFDVFLLKKKNISGEDAKSIDTDVNDMVFYSVQLPKSLPGDNGQTVVHLELALAWVHLLEPLPEKIAKTGKQFVVLTTNRNFLSPYQTNKLNCKYVFPTDKFKSFPKLNYCYCYSYYCHYYYYYLLLLLLLLLLLSYSFIYSIIIILFITSPFFSYSKI</sequence>
<evidence type="ECO:0000256" key="2">
    <source>
        <dbReference type="ARBA" id="ARBA00004115"/>
    </source>
</evidence>
<evidence type="ECO:0000313" key="11">
    <source>
        <dbReference type="EMBL" id="ETO12457.1"/>
    </source>
</evidence>
<evidence type="ECO:0000256" key="8">
    <source>
        <dbReference type="ARBA" id="ARBA00022989"/>
    </source>
</evidence>
<name>X6MGC7_RETFI</name>
<dbReference type="AlphaFoldDB" id="X6MGC7"/>
<evidence type="ECO:0000313" key="12">
    <source>
        <dbReference type="Proteomes" id="UP000023152"/>
    </source>
</evidence>
<accession>X6MGC7</accession>
<organism evidence="11 12">
    <name type="scientific">Reticulomyxa filosa</name>
    <dbReference type="NCBI Taxonomy" id="46433"/>
    <lineage>
        <taxon>Eukaryota</taxon>
        <taxon>Sar</taxon>
        <taxon>Rhizaria</taxon>
        <taxon>Retaria</taxon>
        <taxon>Foraminifera</taxon>
        <taxon>Monothalamids</taxon>
        <taxon>Reticulomyxidae</taxon>
        <taxon>Reticulomyxa</taxon>
    </lineage>
</organism>
<dbReference type="Pfam" id="PF04597">
    <property type="entry name" value="Ribophorin_I"/>
    <property type="match status" value="1"/>
</dbReference>
<feature type="non-terminal residue" evidence="11">
    <location>
        <position position="1"/>
    </location>
</feature>
<dbReference type="PANTHER" id="PTHR21049">
    <property type="entry name" value="RIBOPHORIN I"/>
    <property type="match status" value="1"/>
</dbReference>
<evidence type="ECO:0000256" key="1">
    <source>
        <dbReference type="ARBA" id="ARBA00002791"/>
    </source>
</evidence>
<keyword evidence="8 10" id="KW-1133">Transmembrane helix</keyword>
<evidence type="ECO:0000256" key="10">
    <source>
        <dbReference type="RuleBase" id="RU361143"/>
    </source>
</evidence>
<comment type="caution">
    <text evidence="11">The sequence shown here is derived from an EMBL/GenBank/DDBJ whole genome shotgun (WGS) entry which is preliminary data.</text>
</comment>
<evidence type="ECO:0000256" key="7">
    <source>
        <dbReference type="ARBA" id="ARBA00022824"/>
    </source>
</evidence>
<evidence type="ECO:0000256" key="9">
    <source>
        <dbReference type="ARBA" id="ARBA00023136"/>
    </source>
</evidence>
<keyword evidence="7 10" id="KW-0256">Endoplasmic reticulum</keyword>
<proteinExistence type="inferred from homology"/>
<keyword evidence="9 10" id="KW-0472">Membrane</keyword>
<protein>
    <recommendedName>
        <fullName evidence="10">Dolichyl-diphosphooligosaccharide--protein glycosyltransferase subunit 1</fullName>
    </recommendedName>
</protein>
<dbReference type="Proteomes" id="UP000023152">
    <property type="component" value="Unassembled WGS sequence"/>
</dbReference>
<dbReference type="GO" id="GO:0018279">
    <property type="term" value="P:protein N-linked glycosylation via asparagine"/>
    <property type="evidence" value="ECO:0007669"/>
    <property type="project" value="TreeGrafter"/>
</dbReference>
<gene>
    <name evidence="11" type="ORF">RFI_24919</name>
</gene>
<evidence type="ECO:0000256" key="3">
    <source>
        <dbReference type="ARBA" id="ARBA00004922"/>
    </source>
</evidence>
<reference evidence="11 12" key="1">
    <citation type="journal article" date="2013" name="Curr. Biol.">
        <title>The Genome of the Foraminiferan Reticulomyxa filosa.</title>
        <authorList>
            <person name="Glockner G."/>
            <person name="Hulsmann N."/>
            <person name="Schleicher M."/>
            <person name="Noegel A.A."/>
            <person name="Eichinger L."/>
            <person name="Gallinger C."/>
            <person name="Pawlowski J."/>
            <person name="Sierra R."/>
            <person name="Euteneuer U."/>
            <person name="Pillet L."/>
            <person name="Moustafa A."/>
            <person name="Platzer M."/>
            <person name="Groth M."/>
            <person name="Szafranski K."/>
            <person name="Schliwa M."/>
        </authorList>
    </citation>
    <scope>NUCLEOTIDE SEQUENCE [LARGE SCALE GENOMIC DNA]</scope>
</reference>
<keyword evidence="12" id="KW-1185">Reference proteome</keyword>
<evidence type="ECO:0000256" key="5">
    <source>
        <dbReference type="ARBA" id="ARBA00022692"/>
    </source>
</evidence>
<comment type="function">
    <text evidence="1 10">Subunit of the oligosaccharyl transferase (OST) complex that catalyzes the initial transfer of a defined glycan (Glc(3)Man(9)GlcNAc(2) in eukaryotes) from the lipid carrier dolichol-pyrophosphate to an asparagine residue within an Asn-X-Ser/Thr consensus motif in nascent polypeptide chains, the first step in protein N-glycosylation. N-glycosylation occurs cotranslationally and the complex associates with the Sec61 complex at the channel-forming translocon complex that mediates protein translocation across the endoplasmic reticulum (ER). All subunits are required for a maximal enzyme activity.</text>
</comment>
<keyword evidence="6" id="KW-0732">Signal</keyword>
<dbReference type="EMBL" id="ASPP01021384">
    <property type="protein sequence ID" value="ETO12457.1"/>
    <property type="molecule type" value="Genomic_DNA"/>
</dbReference>
<dbReference type="InterPro" id="IPR007676">
    <property type="entry name" value="Ribophorin_I"/>
</dbReference>
<comment type="subunit">
    <text evidence="10">Component of the oligosaccharyltransferase (OST) complex.</text>
</comment>